<evidence type="ECO:0000313" key="2">
    <source>
        <dbReference type="Proteomes" id="UP001497535"/>
    </source>
</evidence>
<organism evidence="1 2">
    <name type="scientific">Meloidogyne enterolobii</name>
    <name type="common">Root-knot nematode worm</name>
    <name type="synonym">Meloidogyne mayaguensis</name>
    <dbReference type="NCBI Taxonomy" id="390850"/>
    <lineage>
        <taxon>Eukaryota</taxon>
        <taxon>Metazoa</taxon>
        <taxon>Ecdysozoa</taxon>
        <taxon>Nematoda</taxon>
        <taxon>Chromadorea</taxon>
        <taxon>Rhabditida</taxon>
        <taxon>Tylenchina</taxon>
        <taxon>Tylenchomorpha</taxon>
        <taxon>Tylenchoidea</taxon>
        <taxon>Meloidogynidae</taxon>
        <taxon>Meloidogyninae</taxon>
        <taxon>Meloidogyne</taxon>
    </lineage>
</organism>
<protein>
    <submittedName>
        <fullName evidence="1">Uncharacterized protein</fullName>
    </submittedName>
</protein>
<proteinExistence type="predicted"/>
<comment type="caution">
    <text evidence="1">The sequence shown here is derived from an EMBL/GenBank/DDBJ whole genome shotgun (WGS) entry which is preliminary data.</text>
</comment>
<dbReference type="EMBL" id="CAVMJV010000002">
    <property type="protein sequence ID" value="CAK5012292.1"/>
    <property type="molecule type" value="Genomic_DNA"/>
</dbReference>
<sequence>MSLITRFLSVNCLDGKLSGRCFVPQGLNNIVLIIKMEEFGLFFKNKNFLRIANCFSFLRNVIPFGNERKFFSKKIKRLISPKYYYTYPLLSLAEKKNFWGNKKILFSD</sequence>
<reference evidence="1" key="1">
    <citation type="submission" date="2023-11" db="EMBL/GenBank/DDBJ databases">
        <authorList>
            <person name="Poullet M."/>
        </authorList>
    </citation>
    <scope>NUCLEOTIDE SEQUENCE</scope>
    <source>
        <strain evidence="1">E1834</strain>
    </source>
</reference>
<evidence type="ECO:0000313" key="1">
    <source>
        <dbReference type="EMBL" id="CAK5012292.1"/>
    </source>
</evidence>
<name>A0ACB0XQ15_MELEN</name>
<accession>A0ACB0XQ15</accession>
<dbReference type="Proteomes" id="UP001497535">
    <property type="component" value="Unassembled WGS sequence"/>
</dbReference>
<gene>
    <name evidence="1" type="ORF">MENTE1834_LOCUS2080</name>
</gene>
<keyword evidence="2" id="KW-1185">Reference proteome</keyword>